<sequence>MSDQGPGDFQLVTTLKSSLAEARIVVLQSIEYKKKQDELNKEQAELNKKQAELNKAQDEFNKKQDGLNKGHADLHENNVTLISKLEESIKLASTFIAKRQQVLVWDMQDFCSTFQLPTKKKSFDPTLKDALAKLCEHGFMSENIGYTLVSILDAQTDEEALQNKSVCSSSAVLSSDKLQKCNEVRNIYDKSKSVLGLTELLFGCEINSVELQQRMDAIENRLHYSYIDSVDDLESVRSFLLDASSIMVHKFPGVNFCTIPKCEEPIPVGNWSAHLGIHDMAKKSVSPIKKSQLAKKRKLK</sequence>
<keyword evidence="1" id="KW-0175">Coiled coil</keyword>
<protein>
    <submittedName>
        <fullName evidence="3">LisH domain-containing protein</fullName>
    </submittedName>
</protein>
<reference evidence="3" key="1">
    <citation type="submission" date="2016-11" db="UniProtKB">
        <authorList>
            <consortium name="WormBaseParasite"/>
        </authorList>
    </citation>
    <scope>IDENTIFICATION</scope>
</reference>
<proteinExistence type="predicted"/>
<feature type="coiled-coil region" evidence="1">
    <location>
        <begin position="27"/>
        <end position="66"/>
    </location>
</feature>
<accession>A0A1I8BHX6</accession>
<evidence type="ECO:0000256" key="1">
    <source>
        <dbReference type="SAM" id="Coils"/>
    </source>
</evidence>
<evidence type="ECO:0000313" key="3">
    <source>
        <dbReference type="WBParaSite" id="MhA1_Contig2476.frz3.gene1"/>
    </source>
</evidence>
<organism evidence="2 3">
    <name type="scientific">Meloidogyne hapla</name>
    <name type="common">Root-knot nematode worm</name>
    <dbReference type="NCBI Taxonomy" id="6305"/>
    <lineage>
        <taxon>Eukaryota</taxon>
        <taxon>Metazoa</taxon>
        <taxon>Ecdysozoa</taxon>
        <taxon>Nematoda</taxon>
        <taxon>Chromadorea</taxon>
        <taxon>Rhabditida</taxon>
        <taxon>Tylenchina</taxon>
        <taxon>Tylenchomorpha</taxon>
        <taxon>Tylenchoidea</taxon>
        <taxon>Meloidogynidae</taxon>
        <taxon>Meloidogyninae</taxon>
        <taxon>Meloidogyne</taxon>
    </lineage>
</organism>
<dbReference type="WBParaSite" id="MhA1_Contig2476.frz3.gene1">
    <property type="protein sequence ID" value="MhA1_Contig2476.frz3.gene1"/>
    <property type="gene ID" value="MhA1_Contig2476.frz3.gene1"/>
</dbReference>
<dbReference type="AlphaFoldDB" id="A0A1I8BHX6"/>
<keyword evidence="2" id="KW-1185">Reference proteome</keyword>
<dbReference type="Proteomes" id="UP000095281">
    <property type="component" value="Unplaced"/>
</dbReference>
<name>A0A1I8BHX6_MELHA</name>
<evidence type="ECO:0000313" key="2">
    <source>
        <dbReference type="Proteomes" id="UP000095281"/>
    </source>
</evidence>